<keyword evidence="2 3" id="KW-0067">ATP-binding</keyword>
<evidence type="ECO:0000256" key="3">
    <source>
        <dbReference type="PROSITE-ProRule" id="PRU10141"/>
    </source>
</evidence>
<dbReference type="PROSITE" id="PS50011">
    <property type="entry name" value="PROTEIN_KINASE_DOM"/>
    <property type="match status" value="1"/>
</dbReference>
<evidence type="ECO:0000256" key="4">
    <source>
        <dbReference type="SAM" id="MobiDB-lite"/>
    </source>
</evidence>
<keyword evidence="6" id="KW-0418">Kinase</keyword>
<evidence type="ECO:0000313" key="7">
    <source>
        <dbReference type="Proteomes" id="UP000192578"/>
    </source>
</evidence>
<dbReference type="SUPFAM" id="SSF56112">
    <property type="entry name" value="Protein kinase-like (PK-like)"/>
    <property type="match status" value="1"/>
</dbReference>
<dbReference type="InterPro" id="IPR008271">
    <property type="entry name" value="Ser/Thr_kinase_AS"/>
</dbReference>
<dbReference type="PROSITE" id="PS00107">
    <property type="entry name" value="PROTEIN_KINASE_ATP"/>
    <property type="match status" value="1"/>
</dbReference>
<comment type="caution">
    <text evidence="6">The sequence shown here is derived from an EMBL/GenBank/DDBJ whole genome shotgun (WGS) entry which is preliminary data.</text>
</comment>
<feature type="region of interest" description="Disordered" evidence="4">
    <location>
        <begin position="21"/>
        <end position="42"/>
    </location>
</feature>
<dbReference type="AlphaFoldDB" id="A0A1W0X3Z2"/>
<dbReference type="InterPro" id="IPR000719">
    <property type="entry name" value="Prot_kinase_dom"/>
</dbReference>
<feature type="domain" description="Protein kinase" evidence="5">
    <location>
        <begin position="324"/>
        <end position="596"/>
    </location>
</feature>
<proteinExistence type="predicted"/>
<evidence type="ECO:0000313" key="6">
    <source>
        <dbReference type="EMBL" id="OQV22235.1"/>
    </source>
</evidence>
<reference evidence="7" key="1">
    <citation type="submission" date="2017-01" db="EMBL/GenBank/DDBJ databases">
        <title>Comparative genomics of anhydrobiosis in the tardigrade Hypsibius dujardini.</title>
        <authorList>
            <person name="Yoshida Y."/>
            <person name="Koutsovoulos G."/>
            <person name="Laetsch D."/>
            <person name="Stevens L."/>
            <person name="Kumar S."/>
            <person name="Horikawa D."/>
            <person name="Ishino K."/>
            <person name="Komine S."/>
            <person name="Tomita M."/>
            <person name="Blaxter M."/>
            <person name="Arakawa K."/>
        </authorList>
    </citation>
    <scope>NUCLEOTIDE SEQUENCE [LARGE SCALE GENOMIC DNA]</scope>
    <source>
        <strain evidence="7">Z151</strain>
    </source>
</reference>
<evidence type="ECO:0000256" key="1">
    <source>
        <dbReference type="ARBA" id="ARBA00022741"/>
    </source>
</evidence>
<dbReference type="EMBL" id="MTYJ01000018">
    <property type="protein sequence ID" value="OQV22235.1"/>
    <property type="molecule type" value="Genomic_DNA"/>
</dbReference>
<dbReference type="GO" id="GO:0005524">
    <property type="term" value="F:ATP binding"/>
    <property type="evidence" value="ECO:0007669"/>
    <property type="project" value="UniProtKB-UniRule"/>
</dbReference>
<dbReference type="OrthoDB" id="4062651at2759"/>
<dbReference type="Proteomes" id="UP000192578">
    <property type="component" value="Unassembled WGS sequence"/>
</dbReference>
<dbReference type="Pfam" id="PF00069">
    <property type="entry name" value="Pkinase"/>
    <property type="match status" value="1"/>
</dbReference>
<dbReference type="InterPro" id="IPR011009">
    <property type="entry name" value="Kinase-like_dom_sf"/>
</dbReference>
<name>A0A1W0X3Z2_HYPEX</name>
<dbReference type="PANTHER" id="PTHR44329:SF214">
    <property type="entry name" value="PROTEIN KINASE DOMAIN-CONTAINING PROTEIN"/>
    <property type="match status" value="1"/>
</dbReference>
<dbReference type="CDD" id="cd14014">
    <property type="entry name" value="STKc_PknB_like"/>
    <property type="match status" value="1"/>
</dbReference>
<sequence length="596" mass="65170">MQVGSTTNNVSFWVNPKATRHLTGGLPQSGGPNGRQQAAAATPPPKVIKDAMGTVIHAGTVVSFIKDADQVQRLQAGKRGWSDRLLPLLVTGRLPGLVTALKADGDIEVAALAFVADDRETVIVVNPSAVTVRSQKTILRGNTVTLLESETDFRALQQGHGSWTDDMSSFLGKPIVIQFFDRDGDIVAMMGKVGNLRCFNPKATNKVEKVKCRDGKDVAIGSTVRVGVSLADFEKLQTEQFGGWGSRLPELVDRTLTVQDISCKYQVETKSPACTIKVKHEDRHFWLNPMAVTTSLMTGSAGSGGHVEDLSRQHDLKVIPFEQIKLEKKLGSGAFGTVYLSKWSVTRCAVKQIAAQDIIEGPERDRILQEAVTHSRLIHPHIVQFIGISLQPTFMYIVLKCVDGFNLDEIIFERKMKLTDAEKTVIAGQVCDVIRYLHEDARPKVIHQDIKPSNVLVENGTKQALITDFGISRLAGHSPADTLSNVTKLYSTTLSGTVMYMAPELMKPNDHGLHRKPNFESDIFALGATLAEFFSGRRLYGDDVNDMTTLLNRKASSAPPFAVDHVPVPYRAVLRRSLASEPGGRPTAGQLVQAFS</sequence>
<accession>A0A1W0X3Z2</accession>
<dbReference type="Gene3D" id="1.10.510.10">
    <property type="entry name" value="Transferase(Phosphotransferase) domain 1"/>
    <property type="match status" value="1"/>
</dbReference>
<dbReference type="PROSITE" id="PS00108">
    <property type="entry name" value="PROTEIN_KINASE_ST"/>
    <property type="match status" value="1"/>
</dbReference>
<dbReference type="InterPro" id="IPR017441">
    <property type="entry name" value="Protein_kinase_ATP_BS"/>
</dbReference>
<dbReference type="GO" id="GO:0004674">
    <property type="term" value="F:protein serine/threonine kinase activity"/>
    <property type="evidence" value="ECO:0007669"/>
    <property type="project" value="TreeGrafter"/>
</dbReference>
<dbReference type="SMART" id="SM00220">
    <property type="entry name" value="S_TKc"/>
    <property type="match status" value="1"/>
</dbReference>
<keyword evidence="1 3" id="KW-0547">Nucleotide-binding</keyword>
<keyword evidence="7" id="KW-1185">Reference proteome</keyword>
<protein>
    <submittedName>
        <fullName evidence="6">Serine/threonine-protein kinase Nek6</fullName>
    </submittedName>
</protein>
<feature type="binding site" evidence="3">
    <location>
        <position position="351"/>
    </location>
    <ligand>
        <name>ATP</name>
        <dbReference type="ChEBI" id="CHEBI:30616"/>
    </ligand>
</feature>
<dbReference type="PANTHER" id="PTHR44329">
    <property type="entry name" value="SERINE/THREONINE-PROTEIN KINASE TNNI3K-RELATED"/>
    <property type="match status" value="1"/>
</dbReference>
<organism evidence="6 7">
    <name type="scientific">Hypsibius exemplaris</name>
    <name type="common">Freshwater tardigrade</name>
    <dbReference type="NCBI Taxonomy" id="2072580"/>
    <lineage>
        <taxon>Eukaryota</taxon>
        <taxon>Metazoa</taxon>
        <taxon>Ecdysozoa</taxon>
        <taxon>Tardigrada</taxon>
        <taxon>Eutardigrada</taxon>
        <taxon>Parachela</taxon>
        <taxon>Hypsibioidea</taxon>
        <taxon>Hypsibiidae</taxon>
        <taxon>Hypsibius</taxon>
    </lineage>
</organism>
<keyword evidence="6" id="KW-0808">Transferase</keyword>
<evidence type="ECO:0000256" key="2">
    <source>
        <dbReference type="ARBA" id="ARBA00022840"/>
    </source>
</evidence>
<evidence type="ECO:0000259" key="5">
    <source>
        <dbReference type="PROSITE" id="PS50011"/>
    </source>
</evidence>
<gene>
    <name evidence="6" type="ORF">BV898_03737</name>
</gene>
<dbReference type="InterPro" id="IPR051681">
    <property type="entry name" value="Ser/Thr_Kinases-Pseudokinases"/>
</dbReference>